<reference evidence="2 3" key="1">
    <citation type="submission" date="2024-09" db="EMBL/GenBank/DDBJ databases">
        <authorList>
            <person name="Sun Q."/>
            <person name="Mori K."/>
        </authorList>
    </citation>
    <scope>NUCLEOTIDE SEQUENCE [LARGE SCALE GENOMIC DNA]</scope>
    <source>
        <strain evidence="2 3">CECT 7908</strain>
    </source>
</reference>
<dbReference type="Proteomes" id="UP001589589">
    <property type="component" value="Unassembled WGS sequence"/>
</dbReference>
<protein>
    <submittedName>
        <fullName evidence="2">Transcriptional regulator</fullName>
    </submittedName>
</protein>
<evidence type="ECO:0000313" key="2">
    <source>
        <dbReference type="EMBL" id="MFB9066067.1"/>
    </source>
</evidence>
<dbReference type="RefSeq" id="WP_290259785.1">
    <property type="nucleotide sequence ID" value="NZ_JAUFQQ010000003.1"/>
</dbReference>
<sequence>MKTHFDIEKIVEKGVITNELDYERALIADRKLRLLAKDSLHFKNLRGKLRDIIGQYENSEWSDIDTIDDNKLVESDKFEQIAELERLFIENRKLTIRKKIKELDLTQENLASILGHKSKTHMSELMNGIKPFTLKDLIVINRLLKIDITILVPVFLSKEDEKKIKEAVMKLEKPNLKLTANDLVLC</sequence>
<evidence type="ECO:0000313" key="3">
    <source>
        <dbReference type="Proteomes" id="UP001589589"/>
    </source>
</evidence>
<keyword evidence="3" id="KW-1185">Reference proteome</keyword>
<dbReference type="InterPro" id="IPR010982">
    <property type="entry name" value="Lambda_DNA-bd_dom_sf"/>
</dbReference>
<accession>A0ABV5FR85</accession>
<dbReference type="InterPro" id="IPR001387">
    <property type="entry name" value="Cro/C1-type_HTH"/>
</dbReference>
<dbReference type="PROSITE" id="PS50943">
    <property type="entry name" value="HTH_CROC1"/>
    <property type="match status" value="1"/>
</dbReference>
<gene>
    <name evidence="2" type="ORF">ACFFUQ_18775</name>
</gene>
<name>A0ABV5FR85_9FLAO</name>
<dbReference type="SUPFAM" id="SSF47413">
    <property type="entry name" value="lambda repressor-like DNA-binding domains"/>
    <property type="match status" value="1"/>
</dbReference>
<comment type="caution">
    <text evidence="2">The sequence shown here is derived from an EMBL/GenBank/DDBJ whole genome shotgun (WGS) entry which is preliminary data.</text>
</comment>
<feature type="domain" description="HTH cro/C1-type" evidence="1">
    <location>
        <begin position="96"/>
        <end position="151"/>
    </location>
</feature>
<organism evidence="2 3">
    <name type="scientific">Flavobacterium branchiarum</name>
    <dbReference type="NCBI Taxonomy" id="1114870"/>
    <lineage>
        <taxon>Bacteria</taxon>
        <taxon>Pseudomonadati</taxon>
        <taxon>Bacteroidota</taxon>
        <taxon>Flavobacteriia</taxon>
        <taxon>Flavobacteriales</taxon>
        <taxon>Flavobacteriaceae</taxon>
        <taxon>Flavobacterium</taxon>
    </lineage>
</organism>
<evidence type="ECO:0000259" key="1">
    <source>
        <dbReference type="PROSITE" id="PS50943"/>
    </source>
</evidence>
<dbReference type="CDD" id="cd00093">
    <property type="entry name" value="HTH_XRE"/>
    <property type="match status" value="1"/>
</dbReference>
<proteinExistence type="predicted"/>
<dbReference type="EMBL" id="JBHMEX010000058">
    <property type="protein sequence ID" value="MFB9066067.1"/>
    <property type="molecule type" value="Genomic_DNA"/>
</dbReference>
<dbReference type="Gene3D" id="1.10.260.40">
    <property type="entry name" value="lambda repressor-like DNA-binding domains"/>
    <property type="match status" value="1"/>
</dbReference>